<dbReference type="EMBL" id="JALJOV010000292">
    <property type="protein sequence ID" value="KAK9865019.1"/>
    <property type="molecule type" value="Genomic_DNA"/>
</dbReference>
<gene>
    <name evidence="5" type="ORF">WJX84_010008</name>
</gene>
<evidence type="ECO:0000256" key="2">
    <source>
        <dbReference type="ARBA" id="ARBA00023002"/>
    </source>
</evidence>
<keyword evidence="6" id="KW-1185">Reference proteome</keyword>
<keyword evidence="2" id="KW-0560">Oxidoreductase</keyword>
<reference evidence="5 6" key="1">
    <citation type="journal article" date="2024" name="Nat. Commun.">
        <title>Phylogenomics reveals the evolutionary origins of lichenization in chlorophyte algae.</title>
        <authorList>
            <person name="Puginier C."/>
            <person name="Libourel C."/>
            <person name="Otte J."/>
            <person name="Skaloud P."/>
            <person name="Haon M."/>
            <person name="Grisel S."/>
            <person name="Petersen M."/>
            <person name="Berrin J.G."/>
            <person name="Delaux P.M."/>
            <person name="Dal Grande F."/>
            <person name="Keller J."/>
        </authorList>
    </citation>
    <scope>NUCLEOTIDE SEQUENCE [LARGE SCALE GENOMIC DNA]</scope>
    <source>
        <strain evidence="5 6">SAG 2523</strain>
    </source>
</reference>
<dbReference type="InterPro" id="IPR016169">
    <property type="entry name" value="FAD-bd_PCMH_sub2"/>
</dbReference>
<organism evidence="5 6">
    <name type="scientific">Apatococcus fuscideae</name>
    <dbReference type="NCBI Taxonomy" id="2026836"/>
    <lineage>
        <taxon>Eukaryota</taxon>
        <taxon>Viridiplantae</taxon>
        <taxon>Chlorophyta</taxon>
        <taxon>core chlorophytes</taxon>
        <taxon>Trebouxiophyceae</taxon>
        <taxon>Chlorellales</taxon>
        <taxon>Chlorellaceae</taxon>
        <taxon>Apatococcus</taxon>
    </lineage>
</organism>
<dbReference type="PROSITE" id="PS51387">
    <property type="entry name" value="FAD_PCMH"/>
    <property type="match status" value="1"/>
</dbReference>
<evidence type="ECO:0000313" key="5">
    <source>
        <dbReference type="EMBL" id="KAK9865019.1"/>
    </source>
</evidence>
<evidence type="ECO:0000256" key="1">
    <source>
        <dbReference type="ARBA" id="ARBA00005147"/>
    </source>
</evidence>
<dbReference type="InterPro" id="IPR006094">
    <property type="entry name" value="Oxid_FAD_bind_N"/>
</dbReference>
<feature type="compositionally biased region" description="Polar residues" evidence="3">
    <location>
        <begin position="247"/>
        <end position="262"/>
    </location>
</feature>
<dbReference type="InterPro" id="IPR007173">
    <property type="entry name" value="ALO_C"/>
</dbReference>
<dbReference type="InterPro" id="IPR036318">
    <property type="entry name" value="FAD-bd_PCMH-like_sf"/>
</dbReference>
<protein>
    <recommendedName>
        <fullName evidence="4">FAD-binding PCMH-type domain-containing protein</fullName>
    </recommendedName>
</protein>
<dbReference type="PANTHER" id="PTHR43762">
    <property type="entry name" value="L-GULONOLACTONE OXIDASE"/>
    <property type="match status" value="1"/>
</dbReference>
<dbReference type="PANTHER" id="PTHR43762:SF5">
    <property type="entry name" value="FAD-BINDING PCMH-TYPE DOMAIN-CONTAINING PROTEIN"/>
    <property type="match status" value="1"/>
</dbReference>
<sequence>MPVLPAENLDTTKAGSRRAGVSALDGLGRLQAPQYPSNPPPDFPIHINEDESSVTAAAGVSQRLLLDYLANFKSSKASNGYTLGAFSWFVDQTIGGAVATGTHGSSFKFNSLSSQLLALDVVLANGTLTTFTKASYPHLWKALQISVGRLGIITQLTLRIIPQQAVQRSQAQLSDAQFAQQIKLTQDAYTSALDGGNQSLVVAALAQLDETQVFWFVPTQNAWRVDYQKLDPSAVAANSSLSSEAANTTQAGGSNPSQSADTVSAMDGPSAPDVHQQVALPAQAPNPALAGNARWWSNFYANLAQQTVAPGVFMDRQAYLSQTDSQSKQMQNMDPYDQYEVSVPLNIAGDCLQMVVNEASSKNLGDGFRVPVLIRFIGDEQAYLANAHGGPRMFVNMEDHVSRQTGQPNHPFLQMVGLFRDKCQARLHWGKAGWPEFASCFDGATEYPDSWCDFGCAVQELDPCSKFESMSNVWQWNATKGASPVDFASCCGSDGFSTDCQCVSRGTC</sequence>
<comment type="pathway">
    <text evidence="1">Cofactor biosynthesis; L-ascorbate biosynthesis.</text>
</comment>
<dbReference type="Gene3D" id="3.30.70.2520">
    <property type="match status" value="1"/>
</dbReference>
<dbReference type="InterPro" id="IPR016166">
    <property type="entry name" value="FAD-bd_PCMH"/>
</dbReference>
<dbReference type="AlphaFoldDB" id="A0AAW1T978"/>
<name>A0AAW1T978_9CHLO</name>
<evidence type="ECO:0000313" key="6">
    <source>
        <dbReference type="Proteomes" id="UP001485043"/>
    </source>
</evidence>
<feature type="domain" description="FAD-binding PCMH-type" evidence="4">
    <location>
        <begin position="1"/>
        <end position="163"/>
    </location>
</feature>
<dbReference type="SUPFAM" id="SSF56176">
    <property type="entry name" value="FAD-binding/transporter-associated domain-like"/>
    <property type="match status" value="1"/>
</dbReference>
<dbReference type="Gene3D" id="3.30.465.10">
    <property type="match status" value="1"/>
</dbReference>
<dbReference type="InterPro" id="IPR010031">
    <property type="entry name" value="FAD_lactone_oxidase-like"/>
</dbReference>
<proteinExistence type="predicted"/>
<accession>A0AAW1T978</accession>
<feature type="region of interest" description="Disordered" evidence="3">
    <location>
        <begin position="241"/>
        <end position="273"/>
    </location>
</feature>
<dbReference type="Pfam" id="PF01565">
    <property type="entry name" value="FAD_binding_4"/>
    <property type="match status" value="1"/>
</dbReference>
<dbReference type="GO" id="GO:0016020">
    <property type="term" value="C:membrane"/>
    <property type="evidence" value="ECO:0007669"/>
    <property type="project" value="InterPro"/>
</dbReference>
<evidence type="ECO:0000256" key="3">
    <source>
        <dbReference type="SAM" id="MobiDB-lite"/>
    </source>
</evidence>
<evidence type="ECO:0000259" key="4">
    <source>
        <dbReference type="PROSITE" id="PS51387"/>
    </source>
</evidence>
<comment type="caution">
    <text evidence="5">The sequence shown here is derived from an EMBL/GenBank/DDBJ whole genome shotgun (WGS) entry which is preliminary data.</text>
</comment>
<dbReference type="GO" id="GO:0003885">
    <property type="term" value="F:D-arabinono-1,4-lactone oxidase activity"/>
    <property type="evidence" value="ECO:0007669"/>
    <property type="project" value="InterPro"/>
</dbReference>
<dbReference type="Pfam" id="PF04030">
    <property type="entry name" value="ALO"/>
    <property type="match status" value="1"/>
</dbReference>
<dbReference type="GO" id="GO:0071949">
    <property type="term" value="F:FAD binding"/>
    <property type="evidence" value="ECO:0007669"/>
    <property type="project" value="InterPro"/>
</dbReference>
<dbReference type="Proteomes" id="UP001485043">
    <property type="component" value="Unassembled WGS sequence"/>
</dbReference>